<gene>
    <name evidence="7" type="ORF">EDF64_101459</name>
</gene>
<dbReference type="Pfam" id="PF13977">
    <property type="entry name" value="TetR_C_6"/>
    <property type="match status" value="1"/>
</dbReference>
<name>A0A4R6DP24_9MICO</name>
<reference evidence="7 8" key="1">
    <citation type="submission" date="2019-03" db="EMBL/GenBank/DDBJ databases">
        <title>Genomic analyses of the natural microbiome of Caenorhabditis elegans.</title>
        <authorList>
            <person name="Samuel B."/>
        </authorList>
    </citation>
    <scope>NUCLEOTIDE SEQUENCE [LARGE SCALE GENOMIC DNA]</scope>
    <source>
        <strain evidence="7 8">JUb65</strain>
    </source>
</reference>
<protein>
    <submittedName>
        <fullName evidence="7">TetR family transcriptional regulator</fullName>
    </submittedName>
</protein>
<dbReference type="InterPro" id="IPR001647">
    <property type="entry name" value="HTH_TetR"/>
</dbReference>
<dbReference type="RefSeq" id="WP_133518446.1">
    <property type="nucleotide sequence ID" value="NZ_SNVW01000001.1"/>
</dbReference>
<dbReference type="SUPFAM" id="SSF48498">
    <property type="entry name" value="Tetracyclin repressor-like, C-terminal domain"/>
    <property type="match status" value="1"/>
</dbReference>
<dbReference type="PANTHER" id="PTHR30055:SF226">
    <property type="entry name" value="HTH-TYPE TRANSCRIPTIONAL REGULATOR PKSA"/>
    <property type="match status" value="1"/>
</dbReference>
<feature type="DNA-binding region" description="H-T-H motif" evidence="5">
    <location>
        <begin position="34"/>
        <end position="53"/>
    </location>
</feature>
<keyword evidence="1" id="KW-0678">Repressor</keyword>
<dbReference type="SUPFAM" id="SSF46689">
    <property type="entry name" value="Homeodomain-like"/>
    <property type="match status" value="1"/>
</dbReference>
<evidence type="ECO:0000256" key="5">
    <source>
        <dbReference type="PROSITE-ProRule" id="PRU00335"/>
    </source>
</evidence>
<comment type="caution">
    <text evidence="7">The sequence shown here is derived from an EMBL/GenBank/DDBJ whole genome shotgun (WGS) entry which is preliminary data.</text>
</comment>
<dbReference type="InterPro" id="IPR009057">
    <property type="entry name" value="Homeodomain-like_sf"/>
</dbReference>
<dbReference type="OrthoDB" id="5242433at2"/>
<keyword evidence="2" id="KW-0805">Transcription regulation</keyword>
<accession>A0A4R6DP24</accession>
<dbReference type="PANTHER" id="PTHR30055">
    <property type="entry name" value="HTH-TYPE TRANSCRIPTIONAL REGULATOR RUTR"/>
    <property type="match status" value="1"/>
</dbReference>
<keyword evidence="3 5" id="KW-0238">DNA-binding</keyword>
<dbReference type="GO" id="GO:0000976">
    <property type="term" value="F:transcription cis-regulatory region binding"/>
    <property type="evidence" value="ECO:0007669"/>
    <property type="project" value="TreeGrafter"/>
</dbReference>
<dbReference type="GO" id="GO:0003700">
    <property type="term" value="F:DNA-binding transcription factor activity"/>
    <property type="evidence" value="ECO:0007669"/>
    <property type="project" value="TreeGrafter"/>
</dbReference>
<keyword evidence="4" id="KW-0804">Transcription</keyword>
<dbReference type="InterPro" id="IPR039538">
    <property type="entry name" value="BetI_C"/>
</dbReference>
<dbReference type="AlphaFoldDB" id="A0A4R6DP24"/>
<dbReference type="EMBL" id="SNVW01000001">
    <property type="protein sequence ID" value="TDN46593.1"/>
    <property type="molecule type" value="Genomic_DNA"/>
</dbReference>
<organism evidence="7 8">
    <name type="scientific">Curtobacterium flaccumfaciens</name>
    <dbReference type="NCBI Taxonomy" id="2035"/>
    <lineage>
        <taxon>Bacteria</taxon>
        <taxon>Bacillati</taxon>
        <taxon>Actinomycetota</taxon>
        <taxon>Actinomycetes</taxon>
        <taxon>Micrococcales</taxon>
        <taxon>Microbacteriaceae</taxon>
        <taxon>Curtobacterium</taxon>
    </lineage>
</organism>
<evidence type="ECO:0000256" key="2">
    <source>
        <dbReference type="ARBA" id="ARBA00023015"/>
    </source>
</evidence>
<evidence type="ECO:0000256" key="1">
    <source>
        <dbReference type="ARBA" id="ARBA00022491"/>
    </source>
</evidence>
<evidence type="ECO:0000259" key="6">
    <source>
        <dbReference type="PROSITE" id="PS50977"/>
    </source>
</evidence>
<dbReference type="Proteomes" id="UP000295764">
    <property type="component" value="Unassembled WGS sequence"/>
</dbReference>
<dbReference type="Gene3D" id="1.10.357.10">
    <property type="entry name" value="Tetracycline Repressor, domain 2"/>
    <property type="match status" value="1"/>
</dbReference>
<evidence type="ECO:0000313" key="8">
    <source>
        <dbReference type="Proteomes" id="UP000295764"/>
    </source>
</evidence>
<dbReference type="InterPro" id="IPR036271">
    <property type="entry name" value="Tet_transcr_reg_TetR-rel_C_sf"/>
</dbReference>
<sequence>MSAPREHRPQDERRRQLVEAAVAVMTDEGVGAVTTRAVTTRAGLPHGSFHYCFDSKADLFGAILEQELRTALAAAFDPPAGPVDPVERIAHGLQARLDLVTAHPDHALALVELTALSHRDPGLGHLARWEQDEYRREVTRNVDEWTATDGLRWSAPTTRVAALLIAVADGIANSWLADRDDDAARASVDLAARAVASLLEGSHS</sequence>
<evidence type="ECO:0000256" key="4">
    <source>
        <dbReference type="ARBA" id="ARBA00023163"/>
    </source>
</evidence>
<dbReference type="InterPro" id="IPR050109">
    <property type="entry name" value="HTH-type_TetR-like_transc_reg"/>
</dbReference>
<feature type="domain" description="HTH tetR-type" evidence="6">
    <location>
        <begin position="11"/>
        <end position="71"/>
    </location>
</feature>
<dbReference type="PROSITE" id="PS50977">
    <property type="entry name" value="HTH_TETR_2"/>
    <property type="match status" value="1"/>
</dbReference>
<evidence type="ECO:0000313" key="7">
    <source>
        <dbReference type="EMBL" id="TDN46593.1"/>
    </source>
</evidence>
<dbReference type="Pfam" id="PF00440">
    <property type="entry name" value="TetR_N"/>
    <property type="match status" value="1"/>
</dbReference>
<proteinExistence type="predicted"/>
<evidence type="ECO:0000256" key="3">
    <source>
        <dbReference type="ARBA" id="ARBA00023125"/>
    </source>
</evidence>